<evidence type="ECO:0000313" key="4">
    <source>
        <dbReference type="Proteomes" id="UP000231962"/>
    </source>
</evidence>
<keyword evidence="1" id="KW-0812">Transmembrane</keyword>
<evidence type="ECO:0000313" key="3">
    <source>
        <dbReference type="EMBL" id="PJZ73135.1"/>
    </source>
</evidence>
<evidence type="ECO:0000256" key="1">
    <source>
        <dbReference type="SAM" id="Phobius"/>
    </source>
</evidence>
<reference evidence="4 5" key="1">
    <citation type="submission" date="2017-07" db="EMBL/GenBank/DDBJ databases">
        <title>Leptospira spp. isolated from tropical soils.</title>
        <authorList>
            <person name="Thibeaux R."/>
            <person name="Iraola G."/>
            <person name="Ferres I."/>
            <person name="Bierque E."/>
            <person name="Girault D."/>
            <person name="Soupe-Gilbert M.-E."/>
            <person name="Picardeau M."/>
            <person name="Goarant C."/>
        </authorList>
    </citation>
    <scope>NUCLEOTIDE SEQUENCE [LARGE SCALE GENOMIC DNA]</scope>
    <source>
        <strain evidence="3 5">FH1-B-B1</strain>
        <strain evidence="2 4">FH1-B-C1</strain>
    </source>
</reference>
<name>A0A2M9ZM91_9LEPT</name>
<organism evidence="3 5">
    <name type="scientific">Leptospira perolatii</name>
    <dbReference type="NCBI Taxonomy" id="2023191"/>
    <lineage>
        <taxon>Bacteria</taxon>
        <taxon>Pseudomonadati</taxon>
        <taxon>Spirochaetota</taxon>
        <taxon>Spirochaetia</taxon>
        <taxon>Leptospirales</taxon>
        <taxon>Leptospiraceae</taxon>
        <taxon>Leptospira</taxon>
    </lineage>
</organism>
<evidence type="ECO:0000313" key="5">
    <source>
        <dbReference type="Proteomes" id="UP000231990"/>
    </source>
</evidence>
<protein>
    <submittedName>
        <fullName evidence="3">Uncharacterized protein</fullName>
    </submittedName>
</protein>
<dbReference type="Proteomes" id="UP000231962">
    <property type="component" value="Unassembled WGS sequence"/>
</dbReference>
<feature type="transmembrane region" description="Helical" evidence="1">
    <location>
        <begin position="20"/>
        <end position="41"/>
    </location>
</feature>
<gene>
    <name evidence="2" type="ORF">CH360_12650</name>
    <name evidence="3" type="ORF">CH373_11615</name>
</gene>
<keyword evidence="1" id="KW-1133">Transmembrane helix</keyword>
<evidence type="ECO:0000313" key="2">
    <source>
        <dbReference type="EMBL" id="PJZ69121.1"/>
    </source>
</evidence>
<dbReference type="AlphaFoldDB" id="A0A2M9ZM91"/>
<dbReference type="EMBL" id="NPDY01000012">
    <property type="protein sequence ID" value="PJZ69121.1"/>
    <property type="molecule type" value="Genomic_DNA"/>
</dbReference>
<dbReference type="EMBL" id="NPDZ01000006">
    <property type="protein sequence ID" value="PJZ73135.1"/>
    <property type="molecule type" value="Genomic_DNA"/>
</dbReference>
<keyword evidence="4" id="KW-1185">Reference proteome</keyword>
<dbReference type="RefSeq" id="WP_100714412.1">
    <property type="nucleotide sequence ID" value="NZ_NPDY01000012.1"/>
</dbReference>
<dbReference type="Proteomes" id="UP000231990">
    <property type="component" value="Unassembled WGS sequence"/>
</dbReference>
<comment type="caution">
    <text evidence="3">The sequence shown here is derived from an EMBL/GenBank/DDBJ whole genome shotgun (WGS) entry which is preliminary data.</text>
</comment>
<accession>A0A2M9ZM91</accession>
<keyword evidence="1" id="KW-0472">Membrane</keyword>
<dbReference type="OrthoDB" id="346973at2"/>
<proteinExistence type="predicted"/>
<sequence>MKGRSEKKASAIFNFTARSLLFGLVSNATVSILAGFVLVNLSCTFFETFKTDTSRNSITNDLSVVTSTWEQFEDNLESGTFLEYFPVLELDQNKKNGNLIQNDIIADAVYRTESYSWELDWEDPIVLAIRLDIVSSNLRFYYGFEVNPLELGHAKHSDPLSFSLILFAGYSPTLTEVSVKSKGLFSTVGFTPNRKSTDRIAFFFSHQNEITPNRKLTRYYSRLTHSDPDLRG</sequence>